<comment type="caution">
    <text evidence="1">The sequence shown here is derived from an EMBL/GenBank/DDBJ whole genome shotgun (WGS) entry which is preliminary data.</text>
</comment>
<evidence type="ECO:0000313" key="1">
    <source>
        <dbReference type="EMBL" id="MBK9982262.1"/>
    </source>
</evidence>
<dbReference type="SUPFAM" id="SSF63446">
    <property type="entry name" value="Type I dockerin domain"/>
    <property type="match status" value="1"/>
</dbReference>
<organism evidence="1 2">
    <name type="scientific">Candidatus Opimibacter skivensis</name>
    <dbReference type="NCBI Taxonomy" id="2982028"/>
    <lineage>
        <taxon>Bacteria</taxon>
        <taxon>Pseudomonadati</taxon>
        <taxon>Bacteroidota</taxon>
        <taxon>Saprospiria</taxon>
        <taxon>Saprospirales</taxon>
        <taxon>Saprospiraceae</taxon>
        <taxon>Candidatus Opimibacter</taxon>
    </lineage>
</organism>
<dbReference type="Proteomes" id="UP000808337">
    <property type="component" value="Unassembled WGS sequence"/>
</dbReference>
<dbReference type="InterPro" id="IPR026444">
    <property type="entry name" value="Secre_tail"/>
</dbReference>
<dbReference type="EMBL" id="JADKGY010000006">
    <property type="protein sequence ID" value="MBK9982262.1"/>
    <property type="molecule type" value="Genomic_DNA"/>
</dbReference>
<dbReference type="InterPro" id="IPR036439">
    <property type="entry name" value="Dockerin_dom_sf"/>
</dbReference>
<proteinExistence type="predicted"/>
<dbReference type="CDD" id="cd14252">
    <property type="entry name" value="Dockerin_like"/>
    <property type="match status" value="1"/>
</dbReference>
<dbReference type="NCBIfam" id="TIGR04183">
    <property type="entry name" value="Por_Secre_tail"/>
    <property type="match status" value="1"/>
</dbReference>
<accession>A0A9D7SSG8</accession>
<dbReference type="Gene3D" id="1.10.1330.10">
    <property type="entry name" value="Dockerin domain"/>
    <property type="match status" value="1"/>
</dbReference>
<reference evidence="1 2" key="1">
    <citation type="submission" date="2020-10" db="EMBL/GenBank/DDBJ databases">
        <title>Connecting structure to function with the recovery of over 1000 high-quality activated sludge metagenome-assembled genomes encoding full-length rRNA genes using long-read sequencing.</title>
        <authorList>
            <person name="Singleton C.M."/>
            <person name="Petriglieri F."/>
            <person name="Kristensen J.M."/>
            <person name="Kirkegaard R.H."/>
            <person name="Michaelsen T.Y."/>
            <person name="Andersen M.H."/>
            <person name="Karst S.M."/>
            <person name="Dueholm M.S."/>
            <person name="Nielsen P.H."/>
            <person name="Albertsen M."/>
        </authorList>
    </citation>
    <scope>NUCLEOTIDE SEQUENCE [LARGE SCALE GENOMIC DNA]</scope>
    <source>
        <strain evidence="1">Ribe_18-Q3-R11-54_MAXAC.273</strain>
    </source>
</reference>
<gene>
    <name evidence="1" type="ORF">IPP15_07540</name>
</gene>
<dbReference type="GO" id="GO:0000272">
    <property type="term" value="P:polysaccharide catabolic process"/>
    <property type="evidence" value="ECO:0007669"/>
    <property type="project" value="InterPro"/>
</dbReference>
<evidence type="ECO:0000313" key="2">
    <source>
        <dbReference type="Proteomes" id="UP000808337"/>
    </source>
</evidence>
<dbReference type="AlphaFoldDB" id="A0A9D7SSG8"/>
<name>A0A9D7SSG8_9BACT</name>
<protein>
    <submittedName>
        <fullName evidence="1">T9SS type A sorting domain-containing protein</fullName>
    </submittedName>
</protein>
<sequence length="1241" mass="135758">MSIQAAMAEGTHEVAPNGAIVVNGNNTTDIAALHINHDAYNNFASYTNPDPHSRLYIHIIDPSKECLYLGFSFGHPNQTSPTPTHIAYSYRIKDPNGNVVFGPVNINPGDENILDWSSAFTGPTQLHGAGGYDAIFVASSDLNSQGWTGPGDYYIEFQNETSTDFLIDFWDISVADCSAIPAAEKKGRIWSYNWSFFAINDYGFPNRPFDGAFYVCAPDPDDLSAAFITKIDFNGAGFRPAAFNVAFNSFGTQNTGDVNEDRKSVENMNTTQSEYSIFLNDPVESCKTAIVGEINLFGVSRCNAEEYCIKFTTTKVGQIDLLLDFDGPDSMYTPGTKDVIISHVVTEDEVGIPTCIDWNGLDGLGNSVIENSSSTIPVIISYAQGIYHFPIYDAELMTQGFMISAVRPPASIPLLHYDDSNITQPSGSGEPQVQITGCVNPCHRWTNYNAGINVGFGNLNTINSWWFSQRIIRQDVFLLPAYYECGIEGPTHLCQGGTSGLTSKPEVIPANAPGAEIVSTTWSGPGIVGSNTGSEITINAGGTYSTVIQWVTGFGDTCQTSCEYLVTTDPPLTSSIDTLILYGNSVHINGETYTESGEYIQELTSAKGCDSILTIRVRVLQTAIHYNLNACVSHNNGDGTDMDYSEFKPLYPEPLSCASVTASILHRDPPANNKHSCTNGVNNSVAMCVSSLDNCTYDPGNEKSVVFEVTITPAHDTAVQLTGLTFFEQAPVTFNWLSGNSGPNNFPTLYGIRVLKNGTEIYRKENISTTNAWTQKSYDFTDDILFVTDGPAVFRFELLPYCLTGNGAVVAAWDLDEINITASCVPFNFTPIISGLVNTYDGRAVNDVAIQLTEDPAFQTSEEVLTNEYGQYSFEDNVPGQHYYLSGYKNTDFLNGVSTRDLITIQKHLLGIKKLDSPYQMIAADANKSNTVSVMDILELRKLILGIYTELPHNTSWRFGNADANLIGSYPWGFNETIAIEALEKDVKDANFVGVKIGDVNGDAKTNLLDYPVSVRDDKTLNFYIKDQTLTSGVPVQIDITSNNFEDVVGFQLGMSFKDMDIREIHSGKLDIGNENFNITSQGLLNLSWNGYKNLSLGGDEVLFSIIATPHRSGKISDMLIMDQSGLSAEAYVGQELQVVNLNITVMKNGNALSENILYQNEPNPFSSNTQIRFHLENAGEASIRIFDLSGHLLKEINGTFEKGMNKVEISNADLGIKDGVVICQLQSNGFVAVQRMVVIR</sequence>